<gene>
    <name evidence="3" type="ORF">BS297_00380</name>
    <name evidence="5" type="ORF">G9444_1433</name>
    <name evidence="4" type="ORF">I3517_07825</name>
    <name evidence="6" type="ORF">QIE55_06975</name>
</gene>
<name>A0A0C2ZXF1_RHOER</name>
<feature type="domain" description="CsbD-like" evidence="2">
    <location>
        <begin position="6"/>
        <end position="58"/>
    </location>
</feature>
<reference evidence="3 7" key="1">
    <citation type="journal article" date="2017" name="Poromechanics V (2013)">
        <title>Genomic Characterization of the Arsenic-Tolerant Actinobacterium, &lt;i&gt;Rhodococcus erythropolis&lt;/i&gt; S43.</title>
        <authorList>
            <person name="Retamal-Morales G."/>
            <person name="Mehnert M."/>
            <person name="Schwabe R."/>
            <person name="Tischler D."/>
            <person name="Schloemann M."/>
            <person name="Levican G.J."/>
        </authorList>
    </citation>
    <scope>NUCLEOTIDE SEQUENCE [LARGE SCALE GENOMIC DNA]</scope>
    <source>
        <strain evidence="3 7">S43</strain>
    </source>
</reference>
<dbReference type="EMBL" id="CP124545">
    <property type="protein sequence ID" value="WGV50955.1"/>
    <property type="molecule type" value="Genomic_DNA"/>
</dbReference>
<reference evidence="4 9" key="3">
    <citation type="submission" date="2020-12" db="EMBL/GenBank/DDBJ databases">
        <title>Draft genome sequence of furan degrading bacterial strain FUR100.</title>
        <authorList>
            <person name="Woiski C."/>
        </authorList>
    </citation>
    <scope>NUCLEOTIDE SEQUENCE [LARGE SCALE GENOMIC DNA]</scope>
    <source>
        <strain evidence="4 9">FUR100</strain>
    </source>
</reference>
<dbReference type="Proteomes" id="UP000325576">
    <property type="component" value="Unassembled WGS sequence"/>
</dbReference>
<evidence type="ECO:0000313" key="8">
    <source>
        <dbReference type="Proteomes" id="UP000502345"/>
    </source>
</evidence>
<evidence type="ECO:0000313" key="7">
    <source>
        <dbReference type="Proteomes" id="UP000325576"/>
    </source>
</evidence>
<evidence type="ECO:0000259" key="2">
    <source>
        <dbReference type="Pfam" id="PF05532"/>
    </source>
</evidence>
<accession>A0A0C2ZXF1</accession>
<dbReference type="InterPro" id="IPR036629">
    <property type="entry name" value="YjbJ_sf"/>
</dbReference>
<organism evidence="4 9">
    <name type="scientific">Rhodococcus erythropolis</name>
    <name type="common">Arthrobacter picolinophilus</name>
    <dbReference type="NCBI Taxonomy" id="1833"/>
    <lineage>
        <taxon>Bacteria</taxon>
        <taxon>Bacillati</taxon>
        <taxon>Actinomycetota</taxon>
        <taxon>Actinomycetes</taxon>
        <taxon>Mycobacteriales</taxon>
        <taxon>Nocardiaceae</taxon>
        <taxon>Rhodococcus</taxon>
        <taxon>Rhodococcus erythropolis group</taxon>
    </lineage>
</organism>
<dbReference type="EMBL" id="JAECSB010000028">
    <property type="protein sequence ID" value="MBH5142524.1"/>
    <property type="molecule type" value="Genomic_DNA"/>
</dbReference>
<protein>
    <submittedName>
        <fullName evidence="4">CsbD family protein</fullName>
    </submittedName>
</protein>
<evidence type="ECO:0000313" key="9">
    <source>
        <dbReference type="Proteomes" id="UP000627573"/>
    </source>
</evidence>
<reference evidence="6" key="4">
    <citation type="submission" date="2023-08" db="EMBL/GenBank/DDBJ databases">
        <title>Isolation and Characterization of Rhodococcus erythropolis MGMM8.</title>
        <authorList>
            <person name="Diabankana R.G.C."/>
            <person name="Afordoanyi D.M."/>
            <person name="Validov S.Z."/>
        </authorList>
    </citation>
    <scope>NUCLEOTIDE SEQUENCE</scope>
    <source>
        <strain evidence="6">MGMM8</strain>
    </source>
</reference>
<dbReference type="Proteomes" id="UP001230933">
    <property type="component" value="Chromosome"/>
</dbReference>
<dbReference type="KEGG" id="reb:XU06_06340"/>
<evidence type="ECO:0000313" key="5">
    <source>
        <dbReference type="EMBL" id="QIP38677.1"/>
    </source>
</evidence>
<dbReference type="EMBL" id="MRBO01000011">
    <property type="protein sequence ID" value="KAB2587345.1"/>
    <property type="molecule type" value="Genomic_DNA"/>
</dbReference>
<dbReference type="Proteomes" id="UP000502345">
    <property type="component" value="Chromosome"/>
</dbReference>
<reference evidence="5 8" key="2">
    <citation type="submission" date="2020-03" db="EMBL/GenBank/DDBJ databases">
        <title>Screen low temperature-resistant strains for efficient degradation of petroleum hydrocarbons under the low temperature.</title>
        <authorList>
            <person name="Wang Y."/>
            <person name="Chen J."/>
        </authorList>
    </citation>
    <scope>NUCLEOTIDE SEQUENCE [LARGE SCALE GENOMIC DNA]</scope>
    <source>
        <strain evidence="5 8">KB1</strain>
    </source>
</reference>
<evidence type="ECO:0000313" key="6">
    <source>
        <dbReference type="EMBL" id="WGV50955.1"/>
    </source>
</evidence>
<dbReference type="AlphaFoldDB" id="A0A0C2ZXF1"/>
<sequence>MSDFIDKAKHRAEDLIGEAKEKIGNATGNDDLAAEGVADQGEAKVKKAGDTVSDKVSDIKDKFTS</sequence>
<evidence type="ECO:0000313" key="4">
    <source>
        <dbReference type="EMBL" id="MBH5142524.1"/>
    </source>
</evidence>
<proteinExistence type="inferred from homology"/>
<dbReference type="Proteomes" id="UP000627573">
    <property type="component" value="Unassembled WGS sequence"/>
</dbReference>
<dbReference type="Gene3D" id="1.10.1470.10">
    <property type="entry name" value="YjbJ"/>
    <property type="match status" value="1"/>
</dbReference>
<dbReference type="InterPro" id="IPR008462">
    <property type="entry name" value="CsbD"/>
</dbReference>
<dbReference type="Pfam" id="PF05532">
    <property type="entry name" value="CsbD"/>
    <property type="match status" value="1"/>
</dbReference>
<comment type="similarity">
    <text evidence="1">Belongs to the UPF0337 (CsbD) family.</text>
</comment>
<dbReference type="RefSeq" id="WP_019747449.1">
    <property type="nucleotide sequence ID" value="NZ_AP018733.1"/>
</dbReference>
<evidence type="ECO:0000313" key="3">
    <source>
        <dbReference type="EMBL" id="KAB2587345.1"/>
    </source>
</evidence>
<evidence type="ECO:0000256" key="1">
    <source>
        <dbReference type="ARBA" id="ARBA00009129"/>
    </source>
</evidence>
<dbReference type="EMBL" id="CP050124">
    <property type="protein sequence ID" value="QIP38677.1"/>
    <property type="molecule type" value="Genomic_DNA"/>
</dbReference>
<keyword evidence="9" id="KW-1185">Reference proteome</keyword>
<dbReference type="SUPFAM" id="SSF69047">
    <property type="entry name" value="Hypothetical protein YjbJ"/>
    <property type="match status" value="1"/>
</dbReference>